<dbReference type="KEGG" id="tva:4720761"/>
<dbReference type="InterPro" id="IPR006896">
    <property type="entry name" value="Sec23/24_trunk_dom"/>
</dbReference>
<feature type="domain" description="Zinc finger Sec23/Sec24-type" evidence="3">
    <location>
        <begin position="78"/>
        <end position="109"/>
    </location>
</feature>
<dbReference type="SUPFAM" id="SSF53300">
    <property type="entry name" value="vWA-like"/>
    <property type="match status" value="1"/>
</dbReference>
<evidence type="ECO:0000313" key="5">
    <source>
        <dbReference type="EMBL" id="EAY23653.1"/>
    </source>
</evidence>
<dbReference type="Gene3D" id="2.60.40.1670">
    <property type="entry name" value="beta-sandwich domain of Sec23/24"/>
    <property type="match status" value="1"/>
</dbReference>
<dbReference type="STRING" id="5722.A2D7D6"/>
<accession>A2D7D6</accession>
<dbReference type="EMBL" id="DS113177">
    <property type="protein sequence ID" value="EAY23653.1"/>
    <property type="molecule type" value="Genomic_DNA"/>
</dbReference>
<dbReference type="Gene3D" id="1.20.120.730">
    <property type="entry name" value="Sec23/Sec24 helical domain"/>
    <property type="match status" value="1"/>
</dbReference>
<dbReference type="SUPFAM" id="SSF82919">
    <property type="entry name" value="Zn-finger domain of Sec23/24"/>
    <property type="match status" value="1"/>
</dbReference>
<dbReference type="GO" id="GO:0008270">
    <property type="term" value="F:zinc ion binding"/>
    <property type="evidence" value="ECO:0000318"/>
    <property type="project" value="GO_Central"/>
</dbReference>
<evidence type="ECO:0000256" key="1">
    <source>
        <dbReference type="ARBA" id="ARBA00008334"/>
    </source>
</evidence>
<dbReference type="PANTHER" id="PTHR13803">
    <property type="entry name" value="SEC24-RELATED PROTEIN"/>
    <property type="match status" value="1"/>
</dbReference>
<dbReference type="RefSeq" id="XP_001276901.1">
    <property type="nucleotide sequence ID" value="XM_001276900.1"/>
</dbReference>
<dbReference type="InterPro" id="IPR006895">
    <property type="entry name" value="Znf_Sec23_Sec24"/>
</dbReference>
<dbReference type="VEuPathDB" id="TrichDB:TVAG_119900"/>
<reference evidence="5" key="2">
    <citation type="journal article" date="2007" name="Science">
        <title>Draft genome sequence of the sexually transmitted pathogen Trichomonas vaginalis.</title>
        <authorList>
            <person name="Carlton J.M."/>
            <person name="Hirt R.P."/>
            <person name="Silva J.C."/>
            <person name="Delcher A.L."/>
            <person name="Schatz M."/>
            <person name="Zhao Q."/>
            <person name="Wortman J.R."/>
            <person name="Bidwell S.L."/>
            <person name="Alsmark U.C.M."/>
            <person name="Besteiro S."/>
            <person name="Sicheritz-Ponten T."/>
            <person name="Noel C.J."/>
            <person name="Dacks J.B."/>
            <person name="Foster P.G."/>
            <person name="Simillion C."/>
            <person name="Van de Peer Y."/>
            <person name="Miranda-Saavedra D."/>
            <person name="Barton G.J."/>
            <person name="Westrop G.D."/>
            <person name="Mueller S."/>
            <person name="Dessi D."/>
            <person name="Fiori P.L."/>
            <person name="Ren Q."/>
            <person name="Paulsen I."/>
            <person name="Zhang H."/>
            <person name="Bastida-Corcuera F.D."/>
            <person name="Simoes-Barbosa A."/>
            <person name="Brown M.T."/>
            <person name="Hayes R.D."/>
            <person name="Mukherjee M."/>
            <person name="Okumura C.Y."/>
            <person name="Schneider R."/>
            <person name="Smith A.J."/>
            <person name="Vanacova S."/>
            <person name="Villalvazo M."/>
            <person name="Haas B.J."/>
            <person name="Pertea M."/>
            <person name="Feldblyum T.V."/>
            <person name="Utterback T.R."/>
            <person name="Shu C.L."/>
            <person name="Osoegawa K."/>
            <person name="de Jong P.J."/>
            <person name="Hrdy I."/>
            <person name="Horvathova L."/>
            <person name="Zubacova Z."/>
            <person name="Dolezal P."/>
            <person name="Malik S.B."/>
            <person name="Logsdon J.M. Jr."/>
            <person name="Henze K."/>
            <person name="Gupta A."/>
            <person name="Wang C.C."/>
            <person name="Dunne R.L."/>
            <person name="Upcroft J.A."/>
            <person name="Upcroft P."/>
            <person name="White O."/>
            <person name="Salzberg S.L."/>
            <person name="Tang P."/>
            <person name="Chiu C.-H."/>
            <person name="Lee Y.-S."/>
            <person name="Embley T.M."/>
            <person name="Coombs G.H."/>
            <person name="Mottram J.C."/>
            <person name="Tachezy J."/>
            <person name="Fraser-Liggett C.M."/>
            <person name="Johnson P.J."/>
        </authorList>
    </citation>
    <scope>NUCLEOTIDE SEQUENCE [LARGE SCALE GENOMIC DNA]</scope>
    <source>
        <strain evidence="5">G3</strain>
    </source>
</reference>
<dbReference type="AlphaFoldDB" id="A2D7D6"/>
<dbReference type="GO" id="GO:0090110">
    <property type="term" value="P:COPII-coated vesicle cargo loading"/>
    <property type="evidence" value="ECO:0000318"/>
    <property type="project" value="GO_Central"/>
</dbReference>
<dbReference type="eggNOG" id="KOG1985">
    <property type="taxonomic scope" value="Eukaryota"/>
</dbReference>
<evidence type="ECO:0000313" key="6">
    <source>
        <dbReference type="Proteomes" id="UP000001542"/>
    </source>
</evidence>
<dbReference type="Gene3D" id="2.30.30.380">
    <property type="entry name" value="Zn-finger domain of Sec23/24"/>
    <property type="match status" value="1"/>
</dbReference>
<dbReference type="Pfam" id="PF04811">
    <property type="entry name" value="Sec23_trunk"/>
    <property type="match status" value="1"/>
</dbReference>
<dbReference type="InterPro" id="IPR050550">
    <property type="entry name" value="SEC23_SEC24_subfamily"/>
</dbReference>
<reference evidence="5" key="1">
    <citation type="submission" date="2006-10" db="EMBL/GenBank/DDBJ databases">
        <authorList>
            <person name="Amadeo P."/>
            <person name="Zhao Q."/>
            <person name="Wortman J."/>
            <person name="Fraser-Liggett C."/>
            <person name="Carlton J."/>
        </authorList>
    </citation>
    <scope>NUCLEOTIDE SEQUENCE</scope>
    <source>
        <strain evidence="5">G3</strain>
    </source>
</reference>
<dbReference type="SMR" id="A2D7D6"/>
<dbReference type="OrthoDB" id="49016at2759"/>
<evidence type="ECO:0000256" key="2">
    <source>
        <dbReference type="SAM" id="MobiDB-lite"/>
    </source>
</evidence>
<dbReference type="OMA" id="LPVPCIK"/>
<feature type="region of interest" description="Disordered" evidence="2">
    <location>
        <begin position="1"/>
        <end position="22"/>
    </location>
</feature>
<dbReference type="InterPro" id="IPR036465">
    <property type="entry name" value="vWFA_dom_sf"/>
</dbReference>
<keyword evidence="6" id="KW-1185">Reference proteome</keyword>
<dbReference type="GO" id="GO:0030127">
    <property type="term" value="C:COPII vesicle coat"/>
    <property type="evidence" value="ECO:0000318"/>
    <property type="project" value="GO_Central"/>
</dbReference>
<organism evidence="5 6">
    <name type="scientific">Trichomonas vaginalis (strain ATCC PRA-98 / G3)</name>
    <dbReference type="NCBI Taxonomy" id="412133"/>
    <lineage>
        <taxon>Eukaryota</taxon>
        <taxon>Metamonada</taxon>
        <taxon>Parabasalia</taxon>
        <taxon>Trichomonadida</taxon>
        <taxon>Trichomonadidae</taxon>
        <taxon>Trichomonas</taxon>
    </lineage>
</organism>
<dbReference type="InParanoid" id="A2D7D6"/>
<protein>
    <submittedName>
        <fullName evidence="5">Sec23/Sec24 trunk domain containing protein</fullName>
    </submittedName>
</protein>
<dbReference type="Pfam" id="PF04810">
    <property type="entry name" value="zf-Sec23_Sec24"/>
    <property type="match status" value="1"/>
</dbReference>
<dbReference type="PANTHER" id="PTHR13803:SF4">
    <property type="entry name" value="SECRETORY 24CD, ISOFORM C"/>
    <property type="match status" value="1"/>
</dbReference>
<dbReference type="Proteomes" id="UP000001542">
    <property type="component" value="Unassembled WGS sequence"/>
</dbReference>
<dbReference type="GO" id="GO:0070971">
    <property type="term" value="C:endoplasmic reticulum exit site"/>
    <property type="evidence" value="ECO:0000318"/>
    <property type="project" value="GO_Central"/>
</dbReference>
<dbReference type="GO" id="GO:0006886">
    <property type="term" value="P:intracellular protein transport"/>
    <property type="evidence" value="ECO:0007669"/>
    <property type="project" value="InterPro"/>
</dbReference>
<name>A2D7D6_TRIV3</name>
<proteinExistence type="inferred from homology"/>
<feature type="compositionally biased region" description="Basic and acidic residues" evidence="2">
    <location>
        <begin position="10"/>
        <end position="22"/>
    </location>
</feature>
<dbReference type="Gene3D" id="3.40.50.410">
    <property type="entry name" value="von Willebrand factor, type A domain"/>
    <property type="match status" value="1"/>
</dbReference>
<dbReference type="VEuPathDB" id="TrichDB:TVAGG3_0992780"/>
<dbReference type="InterPro" id="IPR036174">
    <property type="entry name" value="Znf_Sec23_Sec24_sf"/>
</dbReference>
<dbReference type="SUPFAM" id="SSF81995">
    <property type="entry name" value="beta-sandwich domain of Sec23/24"/>
    <property type="match status" value="1"/>
</dbReference>
<feature type="domain" description="Sec23/Sec24 trunk" evidence="4">
    <location>
        <begin position="144"/>
        <end position="366"/>
    </location>
</feature>
<gene>
    <name evidence="5" type="ORF">TVAG_119900</name>
</gene>
<dbReference type="GO" id="GO:0000149">
    <property type="term" value="F:SNARE binding"/>
    <property type="evidence" value="ECO:0000318"/>
    <property type="project" value="GO_Central"/>
</dbReference>
<sequence length="673" mass="76106">MNVQKPNTEIQKDSGDSTPWDKTEILNPTTFPSYFRPTIKTFPRSTDLYIKSGIPLGITIEPAKVQVEEVGDLSQSNILKCNRCGSFFNSWCRLINDKTWVCPVCNHENILVSADVVLSQRPEKKSQVVDLLAPPLYAEESTRHPTFLFMFDVSQESISLNIPQLAAQSILTNMSYIDDNMNVSIILFSDIVTVYDLNLMKKTSYVELEEMEIQTQPTLLKDSRSNFEKCLKEIVNITNGPKGNCFGSAIYAASQVLDKTGGIIFSFVASSPSIGPYRIIPRSGESVSRGIDMFRPNTNGNNNFYQTMALKFSKSDISVTLFSFTTTNEVATLGILPALTGGRCFYYPATQETIKSDSMQFYRDIFNCLTDNYMWNTSIVMNLPNTINLKMIHGNLIRKDRHIIAAPAFSAKDSITIEFSIEGHIIQPYIVVQFAFIFTDLKILRRKMRIFTFCINATSSLDMLVNCIDEVAACSLILKRGISAILSKDILYGKDSIKTDATRMLSLSKSFSASNLILRGIISNDLFTVNRSITYDWRMTTIISLRACGVIDSLLFSYPRLLDSENKLRRLRPYETSNPPLVLHMWDRIVVFALTYDKLLEIVKNPNENDKSLDLQNFVDEKFRKIIENSFEISGKSLPVFCVIGGTNFEKYLIEGRLQDDHSANLMSFAMKK</sequence>
<evidence type="ECO:0000259" key="4">
    <source>
        <dbReference type="Pfam" id="PF04811"/>
    </source>
</evidence>
<comment type="similarity">
    <text evidence="1">Belongs to the SEC23/SEC24 family. SEC24 subfamily.</text>
</comment>
<evidence type="ECO:0000259" key="3">
    <source>
        <dbReference type="Pfam" id="PF04810"/>
    </source>
</evidence>